<evidence type="ECO:0000313" key="3">
    <source>
        <dbReference type="Proteomes" id="UP000772434"/>
    </source>
</evidence>
<comment type="caution">
    <text evidence="2">The sequence shown here is derived from an EMBL/GenBank/DDBJ whole genome shotgun (WGS) entry which is preliminary data.</text>
</comment>
<organism evidence="2 3">
    <name type="scientific">Rhodocollybia butyracea</name>
    <dbReference type="NCBI Taxonomy" id="206335"/>
    <lineage>
        <taxon>Eukaryota</taxon>
        <taxon>Fungi</taxon>
        <taxon>Dikarya</taxon>
        <taxon>Basidiomycota</taxon>
        <taxon>Agaricomycotina</taxon>
        <taxon>Agaricomycetes</taxon>
        <taxon>Agaricomycetidae</taxon>
        <taxon>Agaricales</taxon>
        <taxon>Marasmiineae</taxon>
        <taxon>Omphalotaceae</taxon>
        <taxon>Rhodocollybia</taxon>
    </lineage>
</organism>
<reference evidence="2" key="1">
    <citation type="submission" date="2020-11" db="EMBL/GenBank/DDBJ databases">
        <authorList>
            <consortium name="DOE Joint Genome Institute"/>
            <person name="Ahrendt S."/>
            <person name="Riley R."/>
            <person name="Andreopoulos W."/>
            <person name="Labutti K."/>
            <person name="Pangilinan J."/>
            <person name="Ruiz-Duenas F.J."/>
            <person name="Barrasa J.M."/>
            <person name="Sanchez-Garcia M."/>
            <person name="Camarero S."/>
            <person name="Miyauchi S."/>
            <person name="Serrano A."/>
            <person name="Linde D."/>
            <person name="Babiker R."/>
            <person name="Drula E."/>
            <person name="Ayuso-Fernandez I."/>
            <person name="Pacheco R."/>
            <person name="Padilla G."/>
            <person name="Ferreira P."/>
            <person name="Barriuso J."/>
            <person name="Kellner H."/>
            <person name="Castanera R."/>
            <person name="Alfaro M."/>
            <person name="Ramirez L."/>
            <person name="Pisabarro A.G."/>
            <person name="Kuo A."/>
            <person name="Tritt A."/>
            <person name="Lipzen A."/>
            <person name="He G."/>
            <person name="Yan M."/>
            <person name="Ng V."/>
            <person name="Cullen D."/>
            <person name="Martin F."/>
            <person name="Rosso M.-N."/>
            <person name="Henrissat B."/>
            <person name="Hibbett D."/>
            <person name="Martinez A.T."/>
            <person name="Grigoriev I.V."/>
        </authorList>
    </citation>
    <scope>NUCLEOTIDE SEQUENCE</scope>
    <source>
        <strain evidence="2">AH 40177</strain>
    </source>
</reference>
<evidence type="ECO:0000313" key="2">
    <source>
        <dbReference type="EMBL" id="KAF9078361.1"/>
    </source>
</evidence>
<accession>A0A9P5UGG6</accession>
<dbReference type="EMBL" id="JADNRY010000001">
    <property type="protein sequence ID" value="KAF9078361.1"/>
    <property type="molecule type" value="Genomic_DNA"/>
</dbReference>
<feature type="transmembrane region" description="Helical" evidence="1">
    <location>
        <begin position="12"/>
        <end position="32"/>
    </location>
</feature>
<protein>
    <submittedName>
        <fullName evidence="2">Uncharacterized protein</fullName>
    </submittedName>
</protein>
<gene>
    <name evidence="2" type="ORF">BDP27DRAFT_1356252</name>
</gene>
<keyword evidence="3" id="KW-1185">Reference proteome</keyword>
<evidence type="ECO:0000256" key="1">
    <source>
        <dbReference type="SAM" id="Phobius"/>
    </source>
</evidence>
<keyword evidence="1" id="KW-0472">Membrane</keyword>
<dbReference type="AlphaFoldDB" id="A0A9P5UGG6"/>
<dbReference type="Proteomes" id="UP000772434">
    <property type="component" value="Unassembled WGS sequence"/>
</dbReference>
<sequence length="240" mass="27202">MIQRMPGGRGILGILLQILACVYSISSFWHILEREDEALTKKEIYFLAYAKSILKDETSLAGVESRGHDPRRSFGRTHLRTEWNVLNATPRDHFLEDGTALGHIRAGLYEIQDRKAETGLRVLQIEPCYAMKSHRETPTGLELPQNPTTVNRQPHLPLLPDDLAFLPSVLERFDFIRLIMGTQEIHSRSVSQGKTRRNLRIRKTLNLNPDSAKKDFVISILKFVSTIGGGNRRHNTAIAA</sequence>
<keyword evidence="1" id="KW-1133">Transmembrane helix</keyword>
<name>A0A9P5UGG6_9AGAR</name>
<keyword evidence="1" id="KW-0812">Transmembrane</keyword>
<proteinExistence type="predicted"/>